<keyword evidence="1" id="KW-0812">Transmembrane</keyword>
<evidence type="ECO:0000313" key="4">
    <source>
        <dbReference type="Proteomes" id="UP000318478"/>
    </source>
</evidence>
<dbReference type="EMBL" id="SJPO01000004">
    <property type="protein sequence ID" value="TWT77286.1"/>
    <property type="molecule type" value="Genomic_DNA"/>
</dbReference>
<keyword evidence="1" id="KW-1133">Transmembrane helix</keyword>
<reference evidence="3 4" key="1">
    <citation type="submission" date="2019-02" db="EMBL/GenBank/DDBJ databases">
        <title>Deep-cultivation of Planctomycetes and their phenomic and genomic characterization uncovers novel biology.</title>
        <authorList>
            <person name="Wiegand S."/>
            <person name="Jogler M."/>
            <person name="Boedeker C."/>
            <person name="Pinto D."/>
            <person name="Vollmers J."/>
            <person name="Rivas-Marin E."/>
            <person name="Kohn T."/>
            <person name="Peeters S.H."/>
            <person name="Heuer A."/>
            <person name="Rast P."/>
            <person name="Oberbeckmann S."/>
            <person name="Bunk B."/>
            <person name="Jeske O."/>
            <person name="Meyerdierks A."/>
            <person name="Storesund J.E."/>
            <person name="Kallscheuer N."/>
            <person name="Luecker S."/>
            <person name="Lage O.M."/>
            <person name="Pohl T."/>
            <person name="Merkel B.J."/>
            <person name="Hornburger P."/>
            <person name="Mueller R.-W."/>
            <person name="Bruemmer F."/>
            <person name="Labrenz M."/>
            <person name="Spormann A.M."/>
            <person name="Op Den Camp H."/>
            <person name="Overmann J."/>
            <person name="Amann R."/>
            <person name="Jetten M.S.M."/>
            <person name="Mascher T."/>
            <person name="Medema M.H."/>
            <person name="Devos D.P."/>
            <person name="Kaster A.-K."/>
            <person name="Ovreas L."/>
            <person name="Rohde M."/>
            <person name="Galperin M.Y."/>
            <person name="Jogler C."/>
        </authorList>
    </citation>
    <scope>NUCLEOTIDE SEQUENCE [LARGE SCALE GENOMIC DNA]</scope>
    <source>
        <strain evidence="3 4">Pla123a</strain>
    </source>
</reference>
<feature type="domain" description="Peptidase M56" evidence="2">
    <location>
        <begin position="80"/>
        <end position="245"/>
    </location>
</feature>
<dbReference type="InterPro" id="IPR008756">
    <property type="entry name" value="Peptidase_M56"/>
</dbReference>
<organism evidence="3 4">
    <name type="scientific">Posidoniimonas polymericola</name>
    <dbReference type="NCBI Taxonomy" id="2528002"/>
    <lineage>
        <taxon>Bacteria</taxon>
        <taxon>Pseudomonadati</taxon>
        <taxon>Planctomycetota</taxon>
        <taxon>Planctomycetia</taxon>
        <taxon>Pirellulales</taxon>
        <taxon>Lacipirellulaceae</taxon>
        <taxon>Posidoniimonas</taxon>
    </lineage>
</organism>
<accession>A0A5C5YQU5</accession>
<name>A0A5C5YQU5_9BACT</name>
<feature type="transmembrane region" description="Helical" evidence="1">
    <location>
        <begin position="75"/>
        <end position="97"/>
    </location>
</feature>
<sequence>MSNGQLAYYAWLFDCGLDAALFLASLHLLYGVALKGVSARDRHFVLLVGFAALLGLPLVSGGALTGVSIKDAMPAIGVAVLKTLTTVWMIGAALLLLQHALRIFRMELQTHRLVRDRTPWSPGFYQALAAQFGIARPPVLIVDSEASSASIQGVRRQVIRVGGDVAELPVEQQMQIVLHELQHFKRRDLQTTILARLAVAVYWPIPMVWWLAGRLALESERACDDAVLAAGYAPRDYAETLISAFERQPLGDQRGLLALSATPSRRPVDTPGRRSGRSLWRPESTLHSRLISIISPRRQRRSYASCRAAGAGAVALAAVVCADANLLARSLTPSEPVLIRQAVATTSDDAEENVATGEVMVASRDLDFSYDKQQEMHPLVGIRFCDLPIPRGARIRSARIVFVGDELPAGSPELSIACQQDPEARTFLKLPHDISRRFTGDEARIGWRPGSDWYENSRTSDSVTPELRDLVQELVDHPRWREKGTIVFGISSRTSSPDTYRETASFEHELGPEVAPVLEVEFQAF</sequence>
<feature type="transmembrane region" description="Helical" evidence="1">
    <location>
        <begin position="6"/>
        <end position="32"/>
    </location>
</feature>
<dbReference type="PANTHER" id="PTHR34978">
    <property type="entry name" value="POSSIBLE SENSOR-TRANSDUCER PROTEIN BLAR"/>
    <property type="match status" value="1"/>
</dbReference>
<dbReference type="CDD" id="cd07341">
    <property type="entry name" value="M56_BlaR1_MecR1_like"/>
    <property type="match status" value="1"/>
</dbReference>
<feature type="transmembrane region" description="Helical" evidence="1">
    <location>
        <begin position="193"/>
        <end position="212"/>
    </location>
</feature>
<evidence type="ECO:0000259" key="2">
    <source>
        <dbReference type="Pfam" id="PF05569"/>
    </source>
</evidence>
<gene>
    <name evidence="3" type="primary">blaR1_6</name>
    <name evidence="3" type="ORF">Pla123a_19430</name>
</gene>
<dbReference type="RefSeq" id="WP_146586294.1">
    <property type="nucleotide sequence ID" value="NZ_SJPO01000004.1"/>
</dbReference>
<comment type="caution">
    <text evidence="3">The sequence shown here is derived from an EMBL/GenBank/DDBJ whole genome shotgun (WGS) entry which is preliminary data.</text>
</comment>
<dbReference type="PANTHER" id="PTHR34978:SF3">
    <property type="entry name" value="SLR0241 PROTEIN"/>
    <property type="match status" value="1"/>
</dbReference>
<dbReference type="InterPro" id="IPR052173">
    <property type="entry name" value="Beta-lactam_resp_regulator"/>
</dbReference>
<dbReference type="Pfam" id="PF05569">
    <property type="entry name" value="Peptidase_M56"/>
    <property type="match status" value="1"/>
</dbReference>
<keyword evidence="1" id="KW-0472">Membrane</keyword>
<protein>
    <submittedName>
        <fullName evidence="3">Regulatory protein BlaR1</fullName>
    </submittedName>
</protein>
<keyword evidence="4" id="KW-1185">Reference proteome</keyword>
<evidence type="ECO:0000256" key="1">
    <source>
        <dbReference type="SAM" id="Phobius"/>
    </source>
</evidence>
<feature type="transmembrane region" description="Helical" evidence="1">
    <location>
        <begin position="44"/>
        <end position="69"/>
    </location>
</feature>
<dbReference type="OrthoDB" id="292783at2"/>
<evidence type="ECO:0000313" key="3">
    <source>
        <dbReference type="EMBL" id="TWT77286.1"/>
    </source>
</evidence>
<dbReference type="Proteomes" id="UP000318478">
    <property type="component" value="Unassembled WGS sequence"/>
</dbReference>
<proteinExistence type="predicted"/>
<dbReference type="AlphaFoldDB" id="A0A5C5YQU5"/>